<dbReference type="SUPFAM" id="SSF53448">
    <property type="entry name" value="Nucleotide-diphospho-sugar transferases"/>
    <property type="match status" value="1"/>
</dbReference>
<dbReference type="EMBL" id="VTOY01000002">
    <property type="protein sequence ID" value="TYZ24142.1"/>
    <property type="molecule type" value="Genomic_DNA"/>
</dbReference>
<accession>A0A5D6W9L8</accession>
<sequence length="378" mass="44115">MKARAILDLYRQKKQGDKEASQNFNEVVEYLVPAAMDAIAEGDGYMAVEYLRPFRDVMPKLTVFLQYLDAWAKYVSADWQGTCGSFVEYLEQKPDDEIAWFLLGNAWHQQGDIAAAMVCYQKANELHGRFAEVLQNAEAGRVLCTHPFATMWPDMDGFNVPIFINSYNRLECLKKLVNWLIVHGYRRIYILDNQSTYPKLLAYYEELGGENRVQVIRLEKNYGYKALWESRILSRLDIRTPYVYTDSDVLPTDSCTGNIVNVLLSFARRHPMLKKIGLGLVTEDITVRFRDRIQQIQAKFCQTHWEQGFDYAAVDTTFALYANCRHYSLRLSARTNGQMRAWHLPWYYDYDNLPEDEQYYLEHANVHSTMSNWAKEES</sequence>
<name>A0A5D6W9L8_9FIRM</name>
<dbReference type="Proteomes" id="UP000323646">
    <property type="component" value="Unassembled WGS sequence"/>
</dbReference>
<dbReference type="RefSeq" id="WP_149171046.1">
    <property type="nucleotide sequence ID" value="NZ_VTOY01000002.1"/>
</dbReference>
<protein>
    <submittedName>
        <fullName evidence="1">Uncharacterized protein</fullName>
    </submittedName>
</protein>
<evidence type="ECO:0000313" key="2">
    <source>
        <dbReference type="Proteomes" id="UP000323646"/>
    </source>
</evidence>
<dbReference type="Gene3D" id="1.25.40.10">
    <property type="entry name" value="Tetratricopeptide repeat domain"/>
    <property type="match status" value="1"/>
</dbReference>
<reference evidence="1 2" key="1">
    <citation type="submission" date="2019-08" db="EMBL/GenBank/DDBJ databases">
        <title>Selenomonas sp. mPRGC5 and Selenomonas sp. mPRGC8 isolated from ruminal fluid of dairy goat (Capra hircus).</title>
        <authorList>
            <person name="Poothong S."/>
            <person name="Nuengjamnong C."/>
            <person name="Tanasupawat S."/>
        </authorList>
    </citation>
    <scope>NUCLEOTIDE SEQUENCE [LARGE SCALE GENOMIC DNA]</scope>
    <source>
        <strain evidence="2">mPRGC5</strain>
    </source>
</reference>
<dbReference type="SMART" id="SM00028">
    <property type="entry name" value="TPR"/>
    <property type="match status" value="1"/>
</dbReference>
<dbReference type="InterPro" id="IPR019734">
    <property type="entry name" value="TPR_rpt"/>
</dbReference>
<evidence type="ECO:0000313" key="1">
    <source>
        <dbReference type="EMBL" id="TYZ24142.1"/>
    </source>
</evidence>
<dbReference type="SUPFAM" id="SSF48452">
    <property type="entry name" value="TPR-like"/>
    <property type="match status" value="1"/>
</dbReference>
<gene>
    <name evidence="1" type="ORF">FZ040_05350</name>
</gene>
<dbReference type="InterPro" id="IPR011990">
    <property type="entry name" value="TPR-like_helical_dom_sf"/>
</dbReference>
<dbReference type="OrthoDB" id="1666251at2"/>
<dbReference type="AlphaFoldDB" id="A0A5D6W9L8"/>
<dbReference type="InterPro" id="IPR029044">
    <property type="entry name" value="Nucleotide-diphossugar_trans"/>
</dbReference>
<keyword evidence="2" id="KW-1185">Reference proteome</keyword>
<proteinExistence type="predicted"/>
<organism evidence="1 2">
    <name type="scientific">Selenomonas ruminis</name>
    <dbReference type="NCBI Taxonomy" id="2593411"/>
    <lineage>
        <taxon>Bacteria</taxon>
        <taxon>Bacillati</taxon>
        <taxon>Bacillota</taxon>
        <taxon>Negativicutes</taxon>
        <taxon>Selenomonadales</taxon>
        <taxon>Selenomonadaceae</taxon>
        <taxon>Selenomonas</taxon>
    </lineage>
</organism>
<comment type="caution">
    <text evidence="1">The sequence shown here is derived from an EMBL/GenBank/DDBJ whole genome shotgun (WGS) entry which is preliminary data.</text>
</comment>